<dbReference type="Proteomes" id="UP000628017">
    <property type="component" value="Unassembled WGS sequence"/>
</dbReference>
<comment type="similarity">
    <text evidence="5">Belongs to the YicC/YloC family.</text>
</comment>
<evidence type="ECO:0000256" key="4">
    <source>
        <dbReference type="ARBA" id="ARBA00022801"/>
    </source>
</evidence>
<dbReference type="GO" id="GO:0004521">
    <property type="term" value="F:RNA endonuclease activity"/>
    <property type="evidence" value="ECO:0007669"/>
    <property type="project" value="InterPro"/>
</dbReference>
<keyword evidence="2" id="KW-0540">Nuclease</keyword>
<evidence type="ECO:0000256" key="1">
    <source>
        <dbReference type="ARBA" id="ARBA00001968"/>
    </source>
</evidence>
<dbReference type="AlphaFoldDB" id="A0A916QVE5"/>
<accession>A0A916QVE5</accession>
<name>A0A916QVE5_9RHOB</name>
<evidence type="ECO:0000256" key="5">
    <source>
        <dbReference type="ARBA" id="ARBA00035648"/>
    </source>
</evidence>
<evidence type="ECO:0000259" key="6">
    <source>
        <dbReference type="Pfam" id="PF03755"/>
    </source>
</evidence>
<evidence type="ECO:0000313" key="8">
    <source>
        <dbReference type="EMBL" id="GGA14614.1"/>
    </source>
</evidence>
<protein>
    <recommendedName>
        <fullName evidence="10">YicC family protein</fullName>
    </recommendedName>
</protein>
<reference evidence="8" key="1">
    <citation type="journal article" date="2014" name="Int. J. Syst. Evol. Microbiol.">
        <title>Complete genome sequence of Corynebacterium casei LMG S-19264T (=DSM 44701T), isolated from a smear-ripened cheese.</title>
        <authorList>
            <consortium name="US DOE Joint Genome Institute (JGI-PGF)"/>
            <person name="Walter F."/>
            <person name="Albersmeier A."/>
            <person name="Kalinowski J."/>
            <person name="Ruckert C."/>
        </authorList>
    </citation>
    <scope>NUCLEOTIDE SEQUENCE</scope>
    <source>
        <strain evidence="8">CGMCC 1.15880</strain>
    </source>
</reference>
<dbReference type="Pfam" id="PF03755">
    <property type="entry name" value="YicC-like_N"/>
    <property type="match status" value="1"/>
</dbReference>
<dbReference type="InterPro" id="IPR013527">
    <property type="entry name" value="YicC-like_N"/>
</dbReference>
<evidence type="ECO:0000259" key="7">
    <source>
        <dbReference type="Pfam" id="PF08340"/>
    </source>
</evidence>
<keyword evidence="9" id="KW-1185">Reference proteome</keyword>
<dbReference type="InterPro" id="IPR005229">
    <property type="entry name" value="YicC/YloC-like"/>
</dbReference>
<dbReference type="Pfam" id="PF08340">
    <property type="entry name" value="YicC-like_C"/>
    <property type="match status" value="1"/>
</dbReference>
<gene>
    <name evidence="8" type="ORF">GCM10011498_13530</name>
</gene>
<dbReference type="PANTHER" id="PTHR30636">
    <property type="entry name" value="UPF0701 PROTEIN YICC"/>
    <property type="match status" value="1"/>
</dbReference>
<reference evidence="8" key="2">
    <citation type="submission" date="2020-09" db="EMBL/GenBank/DDBJ databases">
        <authorList>
            <person name="Sun Q."/>
            <person name="Zhou Y."/>
        </authorList>
    </citation>
    <scope>NUCLEOTIDE SEQUENCE</scope>
    <source>
        <strain evidence="8">CGMCC 1.15880</strain>
    </source>
</reference>
<organism evidence="8 9">
    <name type="scientific">Neptunicoccus cionae</name>
    <dbReference type="NCBI Taxonomy" id="2035344"/>
    <lineage>
        <taxon>Bacteria</taxon>
        <taxon>Pseudomonadati</taxon>
        <taxon>Pseudomonadota</taxon>
        <taxon>Alphaproteobacteria</taxon>
        <taxon>Rhodobacterales</taxon>
        <taxon>Paracoccaceae</taxon>
        <taxon>Neptunicoccus</taxon>
    </lineage>
</organism>
<comment type="caution">
    <text evidence="8">The sequence shown here is derived from an EMBL/GenBank/DDBJ whole genome shotgun (WGS) entry which is preliminary data.</text>
</comment>
<dbReference type="PANTHER" id="PTHR30636:SF3">
    <property type="entry name" value="UPF0701 PROTEIN YICC"/>
    <property type="match status" value="1"/>
</dbReference>
<dbReference type="GO" id="GO:0016787">
    <property type="term" value="F:hydrolase activity"/>
    <property type="evidence" value="ECO:0007669"/>
    <property type="project" value="UniProtKB-KW"/>
</dbReference>
<keyword evidence="4" id="KW-0378">Hydrolase</keyword>
<sequence>MVNSMTAFASANGSSGAVSWAWEIRSVNGRGLDVRVRLAEGFDGLEAVARKQIAAICKRGTITVGLRMKRTSAARVAQLNPEGLERALEAARIATHEAKVEVAPLNIAAILALPGVFGTVEAETDPLGAVIEPVKQDFETALAAFAQARGAEGAALAELLKQQIDQIDGLCRQAGDVLDGRRDHVAETMRMNLARVLGTTDAVDEQRLEQELAVLAVKADVSEELDRLQAHVAAARDLLAQDGPIGRKFDFLTQEFNREANTLCSKANYTDLTGIGLDLKAVIDQMREQVQNVE</sequence>
<feature type="domain" description="Endoribonuclease YicC-like N-terminal" evidence="6">
    <location>
        <begin position="2"/>
        <end position="157"/>
    </location>
</feature>
<dbReference type="NCBIfam" id="TIGR00255">
    <property type="entry name" value="YicC/YloC family endoribonuclease"/>
    <property type="match status" value="1"/>
</dbReference>
<comment type="cofactor">
    <cofactor evidence="1">
        <name>a divalent metal cation</name>
        <dbReference type="ChEBI" id="CHEBI:60240"/>
    </cofactor>
</comment>
<evidence type="ECO:0000256" key="3">
    <source>
        <dbReference type="ARBA" id="ARBA00022759"/>
    </source>
</evidence>
<keyword evidence="3" id="KW-0255">Endonuclease</keyword>
<evidence type="ECO:0008006" key="10">
    <source>
        <dbReference type="Google" id="ProtNLM"/>
    </source>
</evidence>
<evidence type="ECO:0000256" key="2">
    <source>
        <dbReference type="ARBA" id="ARBA00022722"/>
    </source>
</evidence>
<dbReference type="EMBL" id="BMKA01000002">
    <property type="protein sequence ID" value="GGA14614.1"/>
    <property type="molecule type" value="Genomic_DNA"/>
</dbReference>
<evidence type="ECO:0000313" key="9">
    <source>
        <dbReference type="Proteomes" id="UP000628017"/>
    </source>
</evidence>
<proteinExistence type="inferred from homology"/>
<feature type="domain" description="Endoribonuclease YicC-like C-terminal" evidence="7">
    <location>
        <begin position="182"/>
        <end position="294"/>
    </location>
</feature>
<dbReference type="InterPro" id="IPR013551">
    <property type="entry name" value="YicC-like_C"/>
</dbReference>